<dbReference type="RefSeq" id="WP_377090971.1">
    <property type="nucleotide sequence ID" value="NZ_JBHSJL010000014.1"/>
</dbReference>
<dbReference type="Gene3D" id="1.10.287.110">
    <property type="entry name" value="DnaJ domain"/>
    <property type="match status" value="1"/>
</dbReference>
<dbReference type="Pfam" id="PF00226">
    <property type="entry name" value="DnaJ"/>
    <property type="match status" value="1"/>
</dbReference>
<organism evidence="2 3">
    <name type="scientific">Rubritalea tangerina</name>
    <dbReference type="NCBI Taxonomy" id="430798"/>
    <lineage>
        <taxon>Bacteria</taxon>
        <taxon>Pseudomonadati</taxon>
        <taxon>Verrucomicrobiota</taxon>
        <taxon>Verrucomicrobiia</taxon>
        <taxon>Verrucomicrobiales</taxon>
        <taxon>Rubritaleaceae</taxon>
        <taxon>Rubritalea</taxon>
    </lineage>
</organism>
<comment type="caution">
    <text evidence="2">The sequence shown here is derived from an EMBL/GenBank/DDBJ whole genome shotgun (WGS) entry which is preliminary data.</text>
</comment>
<dbReference type="CDD" id="cd06257">
    <property type="entry name" value="DnaJ"/>
    <property type="match status" value="1"/>
</dbReference>
<dbReference type="EMBL" id="JBHUJB010000031">
    <property type="protein sequence ID" value="MFD2158627.1"/>
    <property type="molecule type" value="Genomic_DNA"/>
</dbReference>
<gene>
    <name evidence="2" type="ORF">ACFSW8_06935</name>
</gene>
<keyword evidence="3" id="KW-1185">Reference proteome</keyword>
<dbReference type="InterPro" id="IPR036869">
    <property type="entry name" value="J_dom_sf"/>
</dbReference>
<name>A0ABW4Z9S7_9BACT</name>
<evidence type="ECO:0000313" key="3">
    <source>
        <dbReference type="Proteomes" id="UP001597389"/>
    </source>
</evidence>
<sequence>MSPFATFSLPPSLLVDEDQLQNLYRDLAAQHHPDKGGERSTFDQINRAYQTLKSPSKRLQAYMEATNIEFDSRGAVSNHLMDLFMQVGSLLQNTDAFIRKKSSANSALAKALLEPESMHLQDQLTLLIHSVESSLNTLTETLSESPPPETLPQTFRDLSFLEKWHAQLQQRYGALF</sequence>
<protein>
    <submittedName>
        <fullName evidence="2">DnaJ family molecular chaperone</fullName>
    </submittedName>
</protein>
<proteinExistence type="predicted"/>
<reference evidence="3" key="1">
    <citation type="journal article" date="2019" name="Int. J. Syst. Evol. Microbiol.">
        <title>The Global Catalogue of Microorganisms (GCM) 10K type strain sequencing project: providing services to taxonomists for standard genome sequencing and annotation.</title>
        <authorList>
            <consortium name="The Broad Institute Genomics Platform"/>
            <consortium name="The Broad Institute Genome Sequencing Center for Infectious Disease"/>
            <person name="Wu L."/>
            <person name="Ma J."/>
        </authorList>
    </citation>
    <scope>NUCLEOTIDE SEQUENCE [LARGE SCALE GENOMIC DNA]</scope>
    <source>
        <strain evidence="3">CCUG 57942</strain>
    </source>
</reference>
<dbReference type="SMART" id="SM00271">
    <property type="entry name" value="DnaJ"/>
    <property type="match status" value="1"/>
</dbReference>
<accession>A0ABW4Z9S7</accession>
<dbReference type="InterPro" id="IPR001623">
    <property type="entry name" value="DnaJ_domain"/>
</dbReference>
<evidence type="ECO:0000259" key="1">
    <source>
        <dbReference type="PROSITE" id="PS50076"/>
    </source>
</evidence>
<dbReference type="SUPFAM" id="SSF46565">
    <property type="entry name" value="Chaperone J-domain"/>
    <property type="match status" value="1"/>
</dbReference>
<feature type="domain" description="J" evidence="1">
    <location>
        <begin position="2"/>
        <end position="74"/>
    </location>
</feature>
<dbReference type="Proteomes" id="UP001597389">
    <property type="component" value="Unassembled WGS sequence"/>
</dbReference>
<dbReference type="PROSITE" id="PS50076">
    <property type="entry name" value="DNAJ_2"/>
    <property type="match status" value="1"/>
</dbReference>
<evidence type="ECO:0000313" key="2">
    <source>
        <dbReference type="EMBL" id="MFD2158627.1"/>
    </source>
</evidence>